<keyword evidence="1" id="KW-0472">Membrane</keyword>
<evidence type="ECO:0000256" key="1">
    <source>
        <dbReference type="SAM" id="Phobius"/>
    </source>
</evidence>
<comment type="caution">
    <text evidence="2">The sequence shown here is derived from an EMBL/GenBank/DDBJ whole genome shotgun (WGS) entry which is preliminary data.</text>
</comment>
<protein>
    <recommendedName>
        <fullName evidence="4">Tetraspanin</fullName>
    </recommendedName>
</protein>
<gene>
    <name evidence="2" type="ORF">CDAR_5191</name>
</gene>
<dbReference type="Proteomes" id="UP001054837">
    <property type="component" value="Unassembled WGS sequence"/>
</dbReference>
<feature type="transmembrane region" description="Helical" evidence="1">
    <location>
        <begin position="51"/>
        <end position="75"/>
    </location>
</feature>
<dbReference type="AlphaFoldDB" id="A0AAV4P3P2"/>
<proteinExistence type="predicted"/>
<feature type="transmembrane region" description="Helical" evidence="1">
    <location>
        <begin position="12"/>
        <end position="31"/>
    </location>
</feature>
<evidence type="ECO:0000313" key="2">
    <source>
        <dbReference type="EMBL" id="GIX91795.1"/>
    </source>
</evidence>
<name>A0AAV4P3P2_9ARAC</name>
<accession>A0AAV4P3P2</accession>
<keyword evidence="1" id="KW-1133">Transmembrane helix</keyword>
<keyword evidence="3" id="KW-1185">Reference proteome</keyword>
<evidence type="ECO:0000313" key="3">
    <source>
        <dbReference type="Proteomes" id="UP001054837"/>
    </source>
</evidence>
<feature type="transmembrane region" description="Helical" evidence="1">
    <location>
        <begin position="82"/>
        <end position="105"/>
    </location>
</feature>
<feature type="transmembrane region" description="Helical" evidence="1">
    <location>
        <begin position="133"/>
        <end position="155"/>
    </location>
</feature>
<sequence length="267" mass="29200">MACNPYRYKTFLVSTNIGLLFVGMAVFILGINMQQLLSSLPFIAISPIAGAIKAVIAAGFFILVTGVTGVGFACIESLWFFFLYFGAMGFIVIMEFAAGATLLIVRNTVQNYVTRLECSNECPATLDNLVLNYSLPVAGLLVGIILVEVVMMYIAMKMWMLARELSKTTETPSTDVAQNVQMRSVGSRSWLPSFGVSPIPGPSPRGNHLHNRTHTPLACYGDFDGFSKPPQYETLPPDMQLPPTYMEIAPGALANRTPTSEQIYYSV</sequence>
<dbReference type="EMBL" id="BPLQ01002337">
    <property type="protein sequence ID" value="GIX91795.1"/>
    <property type="molecule type" value="Genomic_DNA"/>
</dbReference>
<evidence type="ECO:0008006" key="4">
    <source>
        <dbReference type="Google" id="ProtNLM"/>
    </source>
</evidence>
<keyword evidence="1" id="KW-0812">Transmembrane</keyword>
<organism evidence="2 3">
    <name type="scientific">Caerostris darwini</name>
    <dbReference type="NCBI Taxonomy" id="1538125"/>
    <lineage>
        <taxon>Eukaryota</taxon>
        <taxon>Metazoa</taxon>
        <taxon>Ecdysozoa</taxon>
        <taxon>Arthropoda</taxon>
        <taxon>Chelicerata</taxon>
        <taxon>Arachnida</taxon>
        <taxon>Araneae</taxon>
        <taxon>Araneomorphae</taxon>
        <taxon>Entelegynae</taxon>
        <taxon>Araneoidea</taxon>
        <taxon>Araneidae</taxon>
        <taxon>Caerostris</taxon>
    </lineage>
</organism>
<reference evidence="2 3" key="1">
    <citation type="submission" date="2021-06" db="EMBL/GenBank/DDBJ databases">
        <title>Caerostris darwini draft genome.</title>
        <authorList>
            <person name="Kono N."/>
            <person name="Arakawa K."/>
        </authorList>
    </citation>
    <scope>NUCLEOTIDE SEQUENCE [LARGE SCALE GENOMIC DNA]</scope>
</reference>